<dbReference type="PANTHER" id="PTHR33254">
    <property type="entry name" value="4-HYDROXY-4-METHYL-2-OXOGLUTARATE ALDOLASE 3-RELATED"/>
    <property type="match status" value="1"/>
</dbReference>
<keyword evidence="5 9" id="KW-0456">Lyase</keyword>
<evidence type="ECO:0000256" key="2">
    <source>
        <dbReference type="ARBA" id="ARBA00008621"/>
    </source>
</evidence>
<dbReference type="EC" id="4.1.3.17" evidence="9"/>
<evidence type="ECO:0000256" key="9">
    <source>
        <dbReference type="RuleBase" id="RU004338"/>
    </source>
</evidence>
<evidence type="ECO:0000256" key="3">
    <source>
        <dbReference type="ARBA" id="ARBA00011233"/>
    </source>
</evidence>
<dbReference type="GO" id="GO:0008948">
    <property type="term" value="F:oxaloacetate decarboxylase activity"/>
    <property type="evidence" value="ECO:0007669"/>
    <property type="project" value="UniProtKB-EC"/>
</dbReference>
<evidence type="ECO:0000256" key="1">
    <source>
        <dbReference type="ARBA" id="ARBA00001342"/>
    </source>
</evidence>
<dbReference type="GO" id="GO:0046872">
    <property type="term" value="F:metal ion binding"/>
    <property type="evidence" value="ECO:0007669"/>
    <property type="project" value="UniProtKB-KW"/>
</dbReference>
<feature type="binding site" evidence="8">
    <location>
        <position position="104"/>
    </location>
    <ligand>
        <name>Mg(2+)</name>
        <dbReference type="ChEBI" id="CHEBI:18420"/>
    </ligand>
</feature>
<keyword evidence="4 8" id="KW-0479">Metal-binding</keyword>
<evidence type="ECO:0000313" key="10">
    <source>
        <dbReference type="EMBL" id="JAG85490.1"/>
    </source>
</evidence>
<dbReference type="SUPFAM" id="SSF89562">
    <property type="entry name" value="RraA-like"/>
    <property type="match status" value="1"/>
</dbReference>
<evidence type="ECO:0000256" key="7">
    <source>
        <dbReference type="ARBA" id="ARBA00047973"/>
    </source>
</evidence>
<dbReference type="InterPro" id="IPR010203">
    <property type="entry name" value="RraA"/>
</dbReference>
<evidence type="ECO:0000256" key="4">
    <source>
        <dbReference type="ARBA" id="ARBA00022723"/>
    </source>
</evidence>
<feature type="binding site" evidence="8">
    <location>
        <begin position="81"/>
        <end position="84"/>
    </location>
    <ligand>
        <name>substrate</name>
    </ligand>
</feature>
<dbReference type="EC" id="4.1.1.112" evidence="9"/>
<dbReference type="InterPro" id="IPR005493">
    <property type="entry name" value="RraA/RraA-like"/>
</dbReference>
<dbReference type="GO" id="GO:0047443">
    <property type="term" value="F:4-hydroxy-4-methyl-2-oxoglutarate aldolase activity"/>
    <property type="evidence" value="ECO:0007669"/>
    <property type="project" value="UniProtKB-EC"/>
</dbReference>
<evidence type="ECO:0000256" key="8">
    <source>
        <dbReference type="PIRSR" id="PIRSR605493-1"/>
    </source>
</evidence>
<sequence>MTRLATTDLCDTYGEHVKEGQLRVLQPVFQSYGSRRAFSGAIATVKVFEDNVLVRATLEEEGHGRVLVVDGGGSLRCALMGGNLAALAQSNGWSGVVVNGCVRDVDEINRCDIGVRALAAHPLKSNKKGVGEKNGIVYVAGARIVAGEWCCADADGVIVAPTELSL</sequence>
<name>A0A0C9QLP2_9CONI</name>
<keyword evidence="8" id="KW-0460">Magnesium</keyword>
<comment type="function">
    <text evidence="6 9">Catalyzes the aldol cleavage of 4-hydroxy-4-methyl-2-oxoglutarate (HMG) into 2 molecules of pyruvate. Also contains a secondary oxaloacetate (OAA) decarboxylase activity due to the common pyruvate enolate transition state formed following C-C bond cleavage in the retro-aldol and decarboxylation reactions.</text>
</comment>
<dbReference type="NCBIfam" id="TIGR01935">
    <property type="entry name" value="NOT-MenG"/>
    <property type="match status" value="1"/>
</dbReference>
<evidence type="ECO:0000256" key="5">
    <source>
        <dbReference type="ARBA" id="ARBA00023239"/>
    </source>
</evidence>
<dbReference type="GO" id="GO:0051252">
    <property type="term" value="P:regulation of RNA metabolic process"/>
    <property type="evidence" value="ECO:0007669"/>
    <property type="project" value="InterPro"/>
</dbReference>
<dbReference type="CDD" id="cd16841">
    <property type="entry name" value="RraA_family"/>
    <property type="match status" value="1"/>
</dbReference>
<reference evidence="10" key="1">
    <citation type="submission" date="2015-02" db="EMBL/GenBank/DDBJ databases">
        <title>A transcriptome of Wollemia nobilis - a relic of Gondwana.</title>
        <authorList>
            <person name="Chia J.Y."/>
            <person name="Leong Y.S."/>
            <person name="Abdul Karim S."/>
            <person name="Wan Azmi N."/>
            <person name="Hercus R."/>
            <person name="Croft L."/>
        </authorList>
    </citation>
    <scope>NUCLEOTIDE SEQUENCE</scope>
    <source>
        <strain evidence="10">MaeBrown</strain>
        <tissue evidence="10">Leaf</tissue>
    </source>
</reference>
<feature type="binding site" evidence="8">
    <location>
        <position position="103"/>
    </location>
    <ligand>
        <name>substrate</name>
    </ligand>
</feature>
<comment type="cofactor">
    <cofactor evidence="9">
        <name>a divalent metal cation</name>
        <dbReference type="ChEBI" id="CHEBI:60240"/>
    </cofactor>
</comment>
<protein>
    <recommendedName>
        <fullName evidence="9">4-hydroxy-4-methyl-2-oxoglutarate aldolase</fullName>
        <shortName evidence="9">HMG aldolase</shortName>
        <ecNumber evidence="9">4.1.1.112</ecNumber>
        <ecNumber evidence="9">4.1.3.17</ecNumber>
    </recommendedName>
    <alternativeName>
        <fullName evidence="9">Oxaloacetate decarboxylase</fullName>
    </alternativeName>
</protein>
<dbReference type="NCBIfam" id="NF006875">
    <property type="entry name" value="PRK09372.1"/>
    <property type="match status" value="1"/>
</dbReference>
<evidence type="ECO:0000256" key="6">
    <source>
        <dbReference type="ARBA" id="ARBA00025046"/>
    </source>
</evidence>
<dbReference type="PANTHER" id="PTHR33254:SF4">
    <property type="entry name" value="4-HYDROXY-4-METHYL-2-OXOGLUTARATE ALDOLASE 3-RELATED"/>
    <property type="match status" value="1"/>
</dbReference>
<comment type="catalytic activity">
    <reaction evidence="7 9">
        <text>oxaloacetate + H(+) = pyruvate + CO2</text>
        <dbReference type="Rhea" id="RHEA:15641"/>
        <dbReference type="ChEBI" id="CHEBI:15361"/>
        <dbReference type="ChEBI" id="CHEBI:15378"/>
        <dbReference type="ChEBI" id="CHEBI:16452"/>
        <dbReference type="ChEBI" id="CHEBI:16526"/>
        <dbReference type="EC" id="4.1.1.112"/>
    </reaction>
</comment>
<comment type="similarity">
    <text evidence="2 9">Belongs to the class II aldolase/RraA-like family.</text>
</comment>
<dbReference type="AlphaFoldDB" id="A0A0C9QLP2"/>
<comment type="subunit">
    <text evidence="3 9">Homotrimer.</text>
</comment>
<comment type="catalytic activity">
    <reaction evidence="1 9">
        <text>4-hydroxy-4-methyl-2-oxoglutarate = 2 pyruvate</text>
        <dbReference type="Rhea" id="RHEA:22748"/>
        <dbReference type="ChEBI" id="CHEBI:15361"/>
        <dbReference type="ChEBI" id="CHEBI:58276"/>
        <dbReference type="EC" id="4.1.3.17"/>
    </reaction>
</comment>
<dbReference type="GO" id="GO:0008428">
    <property type="term" value="F:ribonuclease inhibitor activity"/>
    <property type="evidence" value="ECO:0007669"/>
    <property type="project" value="InterPro"/>
</dbReference>
<accession>A0A0C9QLP2</accession>
<dbReference type="Gene3D" id="3.50.30.40">
    <property type="entry name" value="Ribonuclease E inhibitor RraA/RraA-like"/>
    <property type="match status" value="1"/>
</dbReference>
<dbReference type="InterPro" id="IPR036704">
    <property type="entry name" value="RraA/RraA-like_sf"/>
</dbReference>
<comment type="cofactor">
    <cofactor evidence="8">
        <name>Mg(2+)</name>
        <dbReference type="ChEBI" id="CHEBI:18420"/>
    </cofactor>
</comment>
<organism evidence="10">
    <name type="scientific">Wollemia nobilis</name>
    <dbReference type="NCBI Taxonomy" id="56998"/>
    <lineage>
        <taxon>Eukaryota</taxon>
        <taxon>Viridiplantae</taxon>
        <taxon>Streptophyta</taxon>
        <taxon>Embryophyta</taxon>
        <taxon>Tracheophyta</taxon>
        <taxon>Spermatophyta</taxon>
        <taxon>Pinopsida</taxon>
        <taxon>Pinidae</taxon>
        <taxon>Conifers II</taxon>
        <taxon>Araucariales</taxon>
        <taxon>Araucariaceae</taxon>
        <taxon>Wollemia</taxon>
    </lineage>
</organism>
<dbReference type="Pfam" id="PF03737">
    <property type="entry name" value="RraA-like"/>
    <property type="match status" value="1"/>
</dbReference>
<dbReference type="EMBL" id="GCHU01026661">
    <property type="protein sequence ID" value="JAG85490.1"/>
    <property type="molecule type" value="Transcribed_RNA"/>
</dbReference>
<proteinExistence type="inferred from homology"/>